<dbReference type="WBParaSite" id="nRc.2.0.1.t13891-RA">
    <property type="protein sequence ID" value="nRc.2.0.1.t13891-RA"/>
    <property type="gene ID" value="nRc.2.0.1.g13891"/>
</dbReference>
<reference evidence="2" key="1">
    <citation type="submission" date="2022-11" db="UniProtKB">
        <authorList>
            <consortium name="WormBaseParasite"/>
        </authorList>
    </citation>
    <scope>IDENTIFICATION</scope>
</reference>
<evidence type="ECO:0000313" key="1">
    <source>
        <dbReference type="Proteomes" id="UP000887565"/>
    </source>
</evidence>
<dbReference type="Proteomes" id="UP000887565">
    <property type="component" value="Unplaced"/>
</dbReference>
<keyword evidence="1" id="KW-1185">Reference proteome</keyword>
<sequence>MDIISLRNMDIIKDELLHKTNNWIKDSGVVVGHPEYSKRPGLKILQTSNFPGNMSAVFRNRVAVGHSEHRTTNSKCASPFSINCLAKSPTRITPFNKRSSMPPSDNFCSSLFTFLLLKRKSTIEKNFA</sequence>
<organism evidence="1 2">
    <name type="scientific">Romanomermis culicivorax</name>
    <name type="common">Nematode worm</name>
    <dbReference type="NCBI Taxonomy" id="13658"/>
    <lineage>
        <taxon>Eukaryota</taxon>
        <taxon>Metazoa</taxon>
        <taxon>Ecdysozoa</taxon>
        <taxon>Nematoda</taxon>
        <taxon>Enoplea</taxon>
        <taxon>Dorylaimia</taxon>
        <taxon>Mermithida</taxon>
        <taxon>Mermithoidea</taxon>
        <taxon>Mermithidae</taxon>
        <taxon>Romanomermis</taxon>
    </lineage>
</organism>
<dbReference type="AlphaFoldDB" id="A0A915IIK0"/>
<name>A0A915IIK0_ROMCU</name>
<accession>A0A915IIK0</accession>
<protein>
    <submittedName>
        <fullName evidence="2">Uncharacterized protein</fullName>
    </submittedName>
</protein>
<evidence type="ECO:0000313" key="2">
    <source>
        <dbReference type="WBParaSite" id="nRc.2.0.1.t13891-RA"/>
    </source>
</evidence>
<proteinExistence type="predicted"/>